<keyword evidence="13" id="KW-0594">Phospholipid biosynthesis</keyword>
<accession>A0A1F6P8S7</accession>
<evidence type="ECO:0000256" key="1">
    <source>
        <dbReference type="ARBA" id="ARBA00004651"/>
    </source>
</evidence>
<keyword evidence="8" id="KW-0418">Kinase</keyword>
<evidence type="ECO:0000256" key="2">
    <source>
        <dbReference type="ARBA" id="ARBA00005967"/>
    </source>
</evidence>
<comment type="similarity">
    <text evidence="2">Belongs to the bacterial diacylglycerol kinase family.</text>
</comment>
<keyword evidence="10 19" id="KW-1133">Transmembrane helix</keyword>
<evidence type="ECO:0000256" key="8">
    <source>
        <dbReference type="ARBA" id="ARBA00022777"/>
    </source>
</evidence>
<dbReference type="PANTHER" id="PTHR34299">
    <property type="entry name" value="DIACYLGLYCEROL KINASE"/>
    <property type="match status" value="1"/>
</dbReference>
<evidence type="ECO:0000256" key="4">
    <source>
        <dbReference type="ARBA" id="ARBA00022516"/>
    </source>
</evidence>
<feature type="transmembrane region" description="Helical" evidence="19">
    <location>
        <begin position="27"/>
        <end position="46"/>
    </location>
</feature>
<dbReference type="GO" id="GO:0046872">
    <property type="term" value="F:metal ion binding"/>
    <property type="evidence" value="ECO:0007669"/>
    <property type="project" value="UniProtKB-KW"/>
</dbReference>
<evidence type="ECO:0000256" key="13">
    <source>
        <dbReference type="ARBA" id="ARBA00023209"/>
    </source>
</evidence>
<proteinExistence type="inferred from homology"/>
<protein>
    <recommendedName>
        <fullName evidence="22">Diacylglycerol kinase</fullName>
    </recommendedName>
</protein>
<sequence length="117" mass="13469">MFFSRLLKSFADAARGLKHVFKSEQNFRIQVLIGVLVVSAAFWLPLQVWEKILVILLVLLVLLVEILNTVFEYFSDLLKPRLHHYIYVIKDVMAGAVLLTSMVAMVVGIIIFYPYLK</sequence>
<feature type="binding site" evidence="17">
    <location>
        <position position="72"/>
    </location>
    <ligand>
        <name>ATP</name>
        <dbReference type="ChEBI" id="CHEBI:30616"/>
    </ligand>
</feature>
<evidence type="ECO:0000256" key="18">
    <source>
        <dbReference type="PIRSR" id="PIRSR600829-4"/>
    </source>
</evidence>
<evidence type="ECO:0000256" key="17">
    <source>
        <dbReference type="PIRSR" id="PIRSR600829-3"/>
    </source>
</evidence>
<feature type="active site" description="Proton acceptor" evidence="15">
    <location>
        <position position="65"/>
    </location>
</feature>
<feature type="binding site" evidence="16">
    <location>
        <position position="65"/>
    </location>
    <ligand>
        <name>substrate</name>
    </ligand>
</feature>
<keyword evidence="12 19" id="KW-0472">Membrane</keyword>
<evidence type="ECO:0000256" key="6">
    <source>
        <dbReference type="ARBA" id="ARBA00022692"/>
    </source>
</evidence>
<organism evidence="20 21">
    <name type="scientific">Candidatus Magasanikbacteria bacterium RIFOXYD1_FULL_40_23</name>
    <dbReference type="NCBI Taxonomy" id="1798705"/>
    <lineage>
        <taxon>Bacteria</taxon>
        <taxon>Candidatus Magasanikiibacteriota</taxon>
    </lineage>
</organism>
<keyword evidence="11" id="KW-0443">Lipid metabolism</keyword>
<dbReference type="AlphaFoldDB" id="A0A1F6P8S7"/>
<comment type="caution">
    <text evidence="20">The sequence shown here is derived from an EMBL/GenBank/DDBJ whole genome shotgun (WGS) entry which is preliminary data.</text>
</comment>
<gene>
    <name evidence="20" type="ORF">A2563_05340</name>
</gene>
<feature type="binding site" evidence="18">
    <location>
        <position position="72"/>
    </location>
    <ligand>
        <name>a divalent metal cation</name>
        <dbReference type="ChEBI" id="CHEBI:60240"/>
    </ligand>
</feature>
<keyword evidence="14" id="KW-1208">Phospholipid metabolism</keyword>
<dbReference type="GO" id="GO:0005886">
    <property type="term" value="C:plasma membrane"/>
    <property type="evidence" value="ECO:0007669"/>
    <property type="project" value="UniProtKB-SubCell"/>
</dbReference>
<feature type="binding site" evidence="17">
    <location>
        <position position="5"/>
    </location>
    <ligand>
        <name>ATP</name>
        <dbReference type="ChEBI" id="CHEBI:30616"/>
    </ligand>
</feature>
<dbReference type="GO" id="GO:0008654">
    <property type="term" value="P:phospholipid biosynthetic process"/>
    <property type="evidence" value="ECO:0007669"/>
    <property type="project" value="UniProtKB-KW"/>
</dbReference>
<evidence type="ECO:0000256" key="19">
    <source>
        <dbReference type="SAM" id="Phobius"/>
    </source>
</evidence>
<evidence type="ECO:0000313" key="21">
    <source>
        <dbReference type="Proteomes" id="UP000176634"/>
    </source>
</evidence>
<feature type="binding site" evidence="17">
    <location>
        <begin position="90"/>
        <end position="91"/>
    </location>
    <ligand>
        <name>ATP</name>
        <dbReference type="ChEBI" id="CHEBI:30616"/>
    </ligand>
</feature>
<evidence type="ECO:0000256" key="16">
    <source>
        <dbReference type="PIRSR" id="PIRSR600829-2"/>
    </source>
</evidence>
<evidence type="ECO:0000256" key="12">
    <source>
        <dbReference type="ARBA" id="ARBA00023136"/>
    </source>
</evidence>
<evidence type="ECO:0000256" key="5">
    <source>
        <dbReference type="ARBA" id="ARBA00022679"/>
    </source>
</evidence>
<keyword evidence="9 17" id="KW-0067">ATP-binding</keyword>
<evidence type="ECO:0000256" key="15">
    <source>
        <dbReference type="PIRSR" id="PIRSR600829-1"/>
    </source>
</evidence>
<comment type="cofactor">
    <cofactor evidence="18">
        <name>Mg(2+)</name>
        <dbReference type="ChEBI" id="CHEBI:18420"/>
    </cofactor>
    <text evidence="18">Mn(2+), Zn(2+), Cd(2+) and Co(2+) support activity to lesser extents.</text>
</comment>
<dbReference type="Proteomes" id="UP000176634">
    <property type="component" value="Unassembled WGS sequence"/>
</dbReference>
<keyword evidence="18" id="KW-0460">Magnesium</keyword>
<dbReference type="CDD" id="cd14263">
    <property type="entry name" value="DAGK_IM_like"/>
    <property type="match status" value="1"/>
</dbReference>
<dbReference type="EMBL" id="MFRA01000006">
    <property type="protein sequence ID" value="OGH92373.1"/>
    <property type="molecule type" value="Genomic_DNA"/>
</dbReference>
<keyword evidence="5" id="KW-0808">Transferase</keyword>
<evidence type="ECO:0000256" key="3">
    <source>
        <dbReference type="ARBA" id="ARBA00022475"/>
    </source>
</evidence>
<dbReference type="PANTHER" id="PTHR34299:SF1">
    <property type="entry name" value="DIACYLGLYCEROL KINASE"/>
    <property type="match status" value="1"/>
</dbReference>
<feature type="binding site" evidence="18">
    <location>
        <position position="24"/>
    </location>
    <ligand>
        <name>a divalent metal cation</name>
        <dbReference type="ChEBI" id="CHEBI:60240"/>
    </ligand>
</feature>
<feature type="transmembrane region" description="Helical" evidence="19">
    <location>
        <begin position="52"/>
        <end position="71"/>
    </location>
</feature>
<reference evidence="20 21" key="1">
    <citation type="journal article" date="2016" name="Nat. Commun.">
        <title>Thousands of microbial genomes shed light on interconnected biogeochemical processes in an aquifer system.</title>
        <authorList>
            <person name="Anantharaman K."/>
            <person name="Brown C.T."/>
            <person name="Hug L.A."/>
            <person name="Sharon I."/>
            <person name="Castelle C.J."/>
            <person name="Probst A.J."/>
            <person name="Thomas B.C."/>
            <person name="Singh A."/>
            <person name="Wilkins M.J."/>
            <person name="Karaoz U."/>
            <person name="Brodie E.L."/>
            <person name="Williams K.H."/>
            <person name="Hubbard S.S."/>
            <person name="Banfield J.F."/>
        </authorList>
    </citation>
    <scope>NUCLEOTIDE SEQUENCE [LARGE SCALE GENOMIC DNA]</scope>
</reference>
<evidence type="ECO:0000256" key="7">
    <source>
        <dbReference type="ARBA" id="ARBA00022741"/>
    </source>
</evidence>
<dbReference type="InterPro" id="IPR000829">
    <property type="entry name" value="DAGK"/>
</dbReference>
<evidence type="ECO:0000313" key="20">
    <source>
        <dbReference type="EMBL" id="OGH92373.1"/>
    </source>
</evidence>
<feature type="binding site" evidence="17">
    <location>
        <position position="24"/>
    </location>
    <ligand>
        <name>ATP</name>
        <dbReference type="ChEBI" id="CHEBI:30616"/>
    </ligand>
</feature>
<evidence type="ECO:0000256" key="10">
    <source>
        <dbReference type="ARBA" id="ARBA00022989"/>
    </source>
</evidence>
<dbReference type="GO" id="GO:0005524">
    <property type="term" value="F:ATP binding"/>
    <property type="evidence" value="ECO:0007669"/>
    <property type="project" value="UniProtKB-KW"/>
</dbReference>
<keyword evidence="7 17" id="KW-0547">Nucleotide-binding</keyword>
<evidence type="ECO:0000256" key="14">
    <source>
        <dbReference type="ARBA" id="ARBA00023264"/>
    </source>
</evidence>
<dbReference type="Gene3D" id="1.10.287.3610">
    <property type="match status" value="1"/>
</dbReference>
<evidence type="ECO:0000256" key="9">
    <source>
        <dbReference type="ARBA" id="ARBA00022840"/>
    </source>
</evidence>
<dbReference type="GO" id="GO:0016301">
    <property type="term" value="F:kinase activity"/>
    <property type="evidence" value="ECO:0007669"/>
    <property type="project" value="UniProtKB-KW"/>
</dbReference>
<keyword evidence="18" id="KW-0479">Metal-binding</keyword>
<keyword evidence="6 19" id="KW-0812">Transmembrane</keyword>
<dbReference type="InterPro" id="IPR036945">
    <property type="entry name" value="DAGK_sf"/>
</dbReference>
<keyword evidence="3" id="KW-1003">Cell membrane</keyword>
<feature type="transmembrane region" description="Helical" evidence="19">
    <location>
        <begin position="92"/>
        <end position="116"/>
    </location>
</feature>
<dbReference type="Pfam" id="PF01219">
    <property type="entry name" value="DAGK_prokar"/>
    <property type="match status" value="1"/>
</dbReference>
<evidence type="ECO:0008006" key="22">
    <source>
        <dbReference type="Google" id="ProtNLM"/>
    </source>
</evidence>
<name>A0A1F6P8S7_9BACT</name>
<feature type="binding site" evidence="16">
    <location>
        <position position="5"/>
    </location>
    <ligand>
        <name>substrate</name>
    </ligand>
</feature>
<keyword evidence="4" id="KW-0444">Lipid biosynthesis</keyword>
<comment type="subcellular location">
    <subcellularLocation>
        <location evidence="1">Cell membrane</location>
        <topology evidence="1">Multi-pass membrane protein</topology>
    </subcellularLocation>
</comment>
<evidence type="ECO:0000256" key="11">
    <source>
        <dbReference type="ARBA" id="ARBA00023098"/>
    </source>
</evidence>
<dbReference type="STRING" id="1798705.A2563_05340"/>